<feature type="signal peptide" evidence="2">
    <location>
        <begin position="1"/>
        <end position="31"/>
    </location>
</feature>
<feature type="domain" description="Xylose isomerase-like TIM barrel" evidence="3">
    <location>
        <begin position="132"/>
        <end position="294"/>
    </location>
</feature>
<dbReference type="EMBL" id="CP002339">
    <property type="protein sequence ID" value="AEF04828.1"/>
    <property type="molecule type" value="Genomic_DNA"/>
</dbReference>
<dbReference type="PANTHER" id="PTHR43489:SF3">
    <property type="entry name" value="XYLOSE ISOMERASE DOMAIN PROTEIN TIM BARREL"/>
    <property type="match status" value="1"/>
</dbReference>
<sequence>MHNESRRSLMKAMALTGAGVLAPSAFNSAHAANAAGNTATNATANPSEHGMKQSSLKGNINHSVSRWTYGDLSIEALCKTVKQLNFAAIDLVGPEDWPVLKQYGIDSSMCNGAEISLEDGFIHSELHDELEARYLKHIDLVADAGYTNLICFSGNARGMSKEEGLDNAVAGLKRILPHAQKRGVVIFMELFNSKIDHPDYMADSSKWGVQLCKRLNSKHFSLLYDIYHMQINEGDIIRTIRDFHPYFGHYHTAGVPGRNEIDSTQELYYPAIAKAILETGFDGYLAQEFIPTPDTKAGRIESLKEAISICDV</sequence>
<dbReference type="PROSITE" id="PS51318">
    <property type="entry name" value="TAT"/>
    <property type="match status" value="1"/>
</dbReference>
<dbReference type="InterPro" id="IPR036237">
    <property type="entry name" value="Xyl_isomerase-like_sf"/>
</dbReference>
<keyword evidence="5" id="KW-1185">Reference proteome</keyword>
<dbReference type="GO" id="GO:0016853">
    <property type="term" value="F:isomerase activity"/>
    <property type="evidence" value="ECO:0007669"/>
    <property type="project" value="UniProtKB-KW"/>
</dbReference>
<gene>
    <name evidence="4" type="ordered locus">ambt_16615</name>
</gene>
<dbReference type="InterPro" id="IPR013022">
    <property type="entry name" value="Xyl_isomerase-like_TIM-brl"/>
</dbReference>
<dbReference type="Gene3D" id="3.20.20.150">
    <property type="entry name" value="Divalent-metal-dependent TIM barrel enzymes"/>
    <property type="match status" value="1"/>
</dbReference>
<evidence type="ECO:0000256" key="1">
    <source>
        <dbReference type="ARBA" id="ARBA00023235"/>
    </source>
</evidence>
<protein>
    <submittedName>
        <fullName evidence="4">Twin-arginine translocation pathway signal protein</fullName>
    </submittedName>
</protein>
<proteinExistence type="predicted"/>
<keyword evidence="2" id="KW-0732">Signal</keyword>
<dbReference type="InterPro" id="IPR050417">
    <property type="entry name" value="Sugar_Epim/Isomerase"/>
</dbReference>
<name>F5ZF51_ALTNA</name>
<keyword evidence="1" id="KW-0413">Isomerase</keyword>
<dbReference type="Proteomes" id="UP000000683">
    <property type="component" value="Chromosome"/>
</dbReference>
<dbReference type="AlphaFoldDB" id="F5ZF51"/>
<evidence type="ECO:0000313" key="4">
    <source>
        <dbReference type="EMBL" id="AEF04828.1"/>
    </source>
</evidence>
<dbReference type="PANTHER" id="PTHR43489">
    <property type="entry name" value="ISOMERASE"/>
    <property type="match status" value="1"/>
</dbReference>
<feature type="chain" id="PRO_5003336943" evidence="2">
    <location>
        <begin position="32"/>
        <end position="312"/>
    </location>
</feature>
<dbReference type="RefSeq" id="WP_013785749.1">
    <property type="nucleotide sequence ID" value="NC_015554.1"/>
</dbReference>
<dbReference type="eggNOG" id="COG3622">
    <property type="taxonomic scope" value="Bacteria"/>
</dbReference>
<organism evidence="4 5">
    <name type="scientific">Alteromonas naphthalenivorans</name>
    <dbReference type="NCBI Taxonomy" id="715451"/>
    <lineage>
        <taxon>Bacteria</taxon>
        <taxon>Pseudomonadati</taxon>
        <taxon>Pseudomonadota</taxon>
        <taxon>Gammaproteobacteria</taxon>
        <taxon>Alteromonadales</taxon>
        <taxon>Alteromonadaceae</taxon>
        <taxon>Alteromonas/Salinimonas group</taxon>
        <taxon>Alteromonas</taxon>
    </lineage>
</organism>
<dbReference type="OrthoDB" id="9786584at2"/>
<dbReference type="Pfam" id="PF01261">
    <property type="entry name" value="AP_endonuc_2"/>
    <property type="match status" value="1"/>
</dbReference>
<dbReference type="KEGG" id="alt:ambt_16615"/>
<dbReference type="SUPFAM" id="SSF51658">
    <property type="entry name" value="Xylose isomerase-like"/>
    <property type="match status" value="1"/>
</dbReference>
<reference evidence="4 5" key="1">
    <citation type="journal article" date="2011" name="J. Bacteriol.">
        <title>Complete genome sequence of the polycyclic aromatic hydrocarbon-degrading bacterium Alteromonas sp. strain SN2.</title>
        <authorList>
            <person name="Jin H.M."/>
            <person name="Jeong H."/>
            <person name="Moon E.J."/>
            <person name="Math R.K."/>
            <person name="Lee K."/>
            <person name="Kim H.J."/>
            <person name="Jeon C.O."/>
            <person name="Oh T.K."/>
            <person name="Kim J.F."/>
        </authorList>
    </citation>
    <scope>NUCLEOTIDE SEQUENCE [LARGE SCALE GENOMIC DNA]</scope>
    <source>
        <strain evidence="5">JCM 17741 / KACC 18427 / KCTC 11700BP / SN2</strain>
    </source>
</reference>
<dbReference type="HOGENOM" id="CLU_050006_3_0_6"/>
<evidence type="ECO:0000256" key="2">
    <source>
        <dbReference type="SAM" id="SignalP"/>
    </source>
</evidence>
<evidence type="ECO:0000259" key="3">
    <source>
        <dbReference type="Pfam" id="PF01261"/>
    </source>
</evidence>
<accession>F5ZF51</accession>
<evidence type="ECO:0000313" key="5">
    <source>
        <dbReference type="Proteomes" id="UP000000683"/>
    </source>
</evidence>
<dbReference type="InterPro" id="IPR006311">
    <property type="entry name" value="TAT_signal"/>
</dbReference>